<feature type="compositionally biased region" description="Low complexity" evidence="1">
    <location>
        <begin position="70"/>
        <end position="86"/>
    </location>
</feature>
<dbReference type="Proteomes" id="UP001163046">
    <property type="component" value="Unassembled WGS sequence"/>
</dbReference>
<sequence>MSLNLVCCKTKSVLNKDHTLCRTGPRGNTGRRGRQGTRGRPGPPGRPGLNGAPGKHGPIGPRGPMGMKGDLGLPGEPGTEGPRGSPGMKGVKGAPGQSLSAPSLLQRPVGITVSESQTAILKGTADGYPSPILIHRFLLDVTW</sequence>
<dbReference type="Pfam" id="PF01391">
    <property type="entry name" value="Collagen"/>
    <property type="match status" value="1"/>
</dbReference>
<dbReference type="AlphaFoldDB" id="A0A9W9YPF8"/>
<dbReference type="PANTHER" id="PTHR24637">
    <property type="entry name" value="COLLAGEN"/>
    <property type="match status" value="1"/>
</dbReference>
<evidence type="ECO:0000313" key="3">
    <source>
        <dbReference type="Proteomes" id="UP001163046"/>
    </source>
</evidence>
<evidence type="ECO:0000256" key="1">
    <source>
        <dbReference type="SAM" id="MobiDB-lite"/>
    </source>
</evidence>
<accession>A0A9W9YPF8</accession>
<organism evidence="2 3">
    <name type="scientific">Desmophyllum pertusum</name>
    <dbReference type="NCBI Taxonomy" id="174260"/>
    <lineage>
        <taxon>Eukaryota</taxon>
        <taxon>Metazoa</taxon>
        <taxon>Cnidaria</taxon>
        <taxon>Anthozoa</taxon>
        <taxon>Hexacorallia</taxon>
        <taxon>Scleractinia</taxon>
        <taxon>Caryophylliina</taxon>
        <taxon>Caryophylliidae</taxon>
        <taxon>Desmophyllum</taxon>
    </lineage>
</organism>
<name>A0A9W9YPF8_9CNID</name>
<protein>
    <submittedName>
        <fullName evidence="2">Uncharacterized protein</fullName>
    </submittedName>
</protein>
<comment type="caution">
    <text evidence="2">The sequence shown here is derived from an EMBL/GenBank/DDBJ whole genome shotgun (WGS) entry which is preliminary data.</text>
</comment>
<proteinExistence type="predicted"/>
<dbReference type="PANTHER" id="PTHR24637:SF421">
    <property type="entry name" value="CUTICLE COLLAGEN DPY-2"/>
    <property type="match status" value="1"/>
</dbReference>
<keyword evidence="3" id="KW-1185">Reference proteome</keyword>
<evidence type="ECO:0000313" key="2">
    <source>
        <dbReference type="EMBL" id="KAJ7360569.1"/>
    </source>
</evidence>
<dbReference type="InterPro" id="IPR008160">
    <property type="entry name" value="Collagen"/>
</dbReference>
<dbReference type="EMBL" id="MU827309">
    <property type="protein sequence ID" value="KAJ7360569.1"/>
    <property type="molecule type" value="Genomic_DNA"/>
</dbReference>
<feature type="region of interest" description="Disordered" evidence="1">
    <location>
        <begin position="18"/>
        <end position="103"/>
    </location>
</feature>
<reference evidence="2" key="1">
    <citation type="submission" date="2023-01" db="EMBL/GenBank/DDBJ databases">
        <title>Genome assembly of the deep-sea coral Lophelia pertusa.</title>
        <authorList>
            <person name="Herrera S."/>
            <person name="Cordes E."/>
        </authorList>
    </citation>
    <scope>NUCLEOTIDE SEQUENCE</scope>
    <source>
        <strain evidence="2">USNM1676648</strain>
        <tissue evidence="2">Polyp</tissue>
    </source>
</reference>
<gene>
    <name evidence="2" type="ORF">OS493_015676</name>
</gene>